<name>A0AAU7B299_9ACTN</name>
<dbReference type="EMBL" id="CP114014">
    <property type="protein sequence ID" value="XAY08049.1"/>
    <property type="molecule type" value="Genomic_DNA"/>
</dbReference>
<dbReference type="AlphaFoldDB" id="A0AAU7B299"/>
<dbReference type="InterPro" id="IPR016040">
    <property type="entry name" value="NAD(P)-bd_dom"/>
</dbReference>
<dbReference type="Gene3D" id="3.40.50.720">
    <property type="entry name" value="NAD(P)-binding Rossmann-like Domain"/>
    <property type="match status" value="1"/>
</dbReference>
<sequence length="374" mass="40848">MTDAPPDQPDGTVDPAFWRGRRVLLTGHTGFKGAWLALWLQALGAEVTGFADEVPTTPSIYALAGVADGLRDDIRADIRDADAIDAAMAASRPDVVIHMAAQPMVRRSFAAPRETYAVNVMGTVNVLDAVRTAGAECVRAVVVVTSDKCYDNYDGRAAVPFVESDRMGGHDPYSSSKGAAELVTDAYRRSYFDDPDGLTRVASGRAGNVIGGGDWGEDRLVPDIMRAATDGSVIDIRRPDAIRPWQHVLSPLSGYLVVAQALCAEAPRTRLHAADGWNFGPSHYDAVQPVSWITERLTALWPDELRWQVDPGPHPHEATHLSLDSHKARRDLGWKSKWTLERTLESIVAWHLAHRDGADLRAVTLQQIEEFTAS</sequence>
<dbReference type="PANTHER" id="PTHR43000">
    <property type="entry name" value="DTDP-D-GLUCOSE 4,6-DEHYDRATASE-RELATED"/>
    <property type="match status" value="1"/>
</dbReference>
<gene>
    <name evidence="2" type="primary">rfbG</name>
    <name evidence="2" type="ORF">DSM112329_04944</name>
</gene>
<dbReference type="Gene3D" id="3.90.25.10">
    <property type="entry name" value="UDP-galactose 4-epimerase, domain 1"/>
    <property type="match status" value="1"/>
</dbReference>
<reference evidence="2" key="1">
    <citation type="submission" date="2022-12" db="EMBL/GenBank/DDBJ databases">
        <title>Paraconexibacter alkalitolerans sp. nov. and Baekduia alba sp. nov., isolated from soil and emended description of the genera Paraconexibacter (Chun et al., 2020) and Baekduia (An et al., 2020).</title>
        <authorList>
            <person name="Vieira S."/>
            <person name="Huber K.J."/>
            <person name="Geppert A."/>
            <person name="Wolf J."/>
            <person name="Neumann-Schaal M."/>
            <person name="Muesken M."/>
            <person name="Overmann J."/>
        </authorList>
    </citation>
    <scope>NUCLEOTIDE SEQUENCE</scope>
    <source>
        <strain evidence="2">AEG42_29</strain>
    </source>
</reference>
<dbReference type="Pfam" id="PF16363">
    <property type="entry name" value="GDP_Man_Dehyd"/>
    <property type="match status" value="1"/>
</dbReference>
<organism evidence="2">
    <name type="scientific">Paraconexibacter sp. AEG42_29</name>
    <dbReference type="NCBI Taxonomy" id="2997339"/>
    <lineage>
        <taxon>Bacteria</taxon>
        <taxon>Bacillati</taxon>
        <taxon>Actinomycetota</taxon>
        <taxon>Thermoleophilia</taxon>
        <taxon>Solirubrobacterales</taxon>
        <taxon>Paraconexibacteraceae</taxon>
        <taxon>Paraconexibacter</taxon>
    </lineage>
</organism>
<protein>
    <submittedName>
        <fullName evidence="2">CDP-glucose 4,6-dehydratase</fullName>
        <ecNumber evidence="2">4.2.1.45</ecNumber>
    </submittedName>
</protein>
<dbReference type="InterPro" id="IPR013445">
    <property type="entry name" value="CDP_4_6_deHydtase"/>
</dbReference>
<dbReference type="PROSITE" id="PS00061">
    <property type="entry name" value="ADH_SHORT"/>
    <property type="match status" value="1"/>
</dbReference>
<accession>A0AAU7B299</accession>
<dbReference type="GO" id="GO:0047733">
    <property type="term" value="F:CDP-glucose 4,6-dehydratase activity"/>
    <property type="evidence" value="ECO:0007669"/>
    <property type="project" value="UniProtKB-EC"/>
</dbReference>
<dbReference type="InterPro" id="IPR036291">
    <property type="entry name" value="NAD(P)-bd_dom_sf"/>
</dbReference>
<dbReference type="NCBIfam" id="TIGR02622">
    <property type="entry name" value="CDP_4_6_dhtase"/>
    <property type="match status" value="1"/>
</dbReference>
<feature type="domain" description="NAD(P)-binding" evidence="1">
    <location>
        <begin position="24"/>
        <end position="345"/>
    </location>
</feature>
<evidence type="ECO:0000259" key="1">
    <source>
        <dbReference type="Pfam" id="PF16363"/>
    </source>
</evidence>
<evidence type="ECO:0000313" key="2">
    <source>
        <dbReference type="EMBL" id="XAY08049.1"/>
    </source>
</evidence>
<dbReference type="KEGG" id="parq:DSM112329_04944"/>
<dbReference type="InterPro" id="IPR020904">
    <property type="entry name" value="Sc_DH/Rdtase_CS"/>
</dbReference>
<dbReference type="SUPFAM" id="SSF51735">
    <property type="entry name" value="NAD(P)-binding Rossmann-fold domains"/>
    <property type="match status" value="1"/>
</dbReference>
<keyword evidence="2" id="KW-0456">Lyase</keyword>
<dbReference type="RefSeq" id="WP_354699234.1">
    <property type="nucleotide sequence ID" value="NZ_CP114014.1"/>
</dbReference>
<dbReference type="EC" id="4.2.1.45" evidence="2"/>
<proteinExistence type="predicted"/>